<organism evidence="7">
    <name type="scientific">candidate division WWE3 bacterium</name>
    <dbReference type="NCBI Taxonomy" id="2053526"/>
    <lineage>
        <taxon>Bacteria</taxon>
        <taxon>Katanobacteria</taxon>
    </lineage>
</organism>
<proteinExistence type="inferred from homology"/>
<dbReference type="InterPro" id="IPR021153">
    <property type="entry name" value="HrcA_C"/>
</dbReference>
<keyword evidence="4 5" id="KW-0804">Transcription</keyword>
<dbReference type="Gene3D" id="1.10.10.10">
    <property type="entry name" value="Winged helix-like DNA-binding domain superfamily/Winged helix DNA-binding domain"/>
    <property type="match status" value="1"/>
</dbReference>
<dbReference type="AlphaFoldDB" id="A0A7V5MHQ0"/>
<dbReference type="Gene3D" id="3.30.450.40">
    <property type="match status" value="1"/>
</dbReference>
<dbReference type="InterPro" id="IPR029016">
    <property type="entry name" value="GAF-like_dom_sf"/>
</dbReference>
<gene>
    <name evidence="5" type="primary">hrcA</name>
    <name evidence="7" type="ORF">ENJ78_01315</name>
</gene>
<protein>
    <recommendedName>
        <fullName evidence="5">Heat-inducible transcription repressor HrcA</fullName>
    </recommendedName>
</protein>
<keyword evidence="3 5" id="KW-0346">Stress response</keyword>
<feature type="domain" description="Heat-inducible transcription repressor HrcA C-terminal" evidence="6">
    <location>
        <begin position="106"/>
        <end position="227"/>
    </location>
</feature>
<dbReference type="InterPro" id="IPR036390">
    <property type="entry name" value="WH_DNA-bd_sf"/>
</dbReference>
<evidence type="ECO:0000256" key="4">
    <source>
        <dbReference type="ARBA" id="ARBA00023163"/>
    </source>
</evidence>
<dbReference type="SUPFAM" id="SSF55781">
    <property type="entry name" value="GAF domain-like"/>
    <property type="match status" value="1"/>
</dbReference>
<evidence type="ECO:0000259" key="6">
    <source>
        <dbReference type="Pfam" id="PF01628"/>
    </source>
</evidence>
<sequence>MSDTALTDRQKAILKMVIDEYISTAEPISSGYLTKKYKLNVSAATIRNEMAVLIRRGYLDQPHTSAGRVPTPAGYRLYIRELMGNTSLPVLKEVAMKQNVWSNRYDPHSLLRSASSALASATNLLSLVSLNDGSLYYSGVVNILDYIEFFDIEVSRAVLNMLDSYENSLYTFLEKRNTSDTCVIMGDEFERSSLYPVSVVAKSFVSGGKKGHVCVIGPARMKYQEVIPAVDYMAHILEELGVTW</sequence>
<evidence type="ECO:0000256" key="5">
    <source>
        <dbReference type="HAMAP-Rule" id="MF_00081"/>
    </source>
</evidence>
<reference evidence="7" key="1">
    <citation type="journal article" date="2020" name="mSystems">
        <title>Genome- and Community-Level Interaction Insights into Carbon Utilization and Element Cycling Functions of Hydrothermarchaeota in Hydrothermal Sediment.</title>
        <authorList>
            <person name="Zhou Z."/>
            <person name="Liu Y."/>
            <person name="Xu W."/>
            <person name="Pan J."/>
            <person name="Luo Z.H."/>
            <person name="Li M."/>
        </authorList>
    </citation>
    <scope>NUCLEOTIDE SEQUENCE [LARGE SCALE GENOMIC DNA]</scope>
    <source>
        <strain evidence="7">HyVt-517</strain>
    </source>
</reference>
<evidence type="ECO:0000313" key="7">
    <source>
        <dbReference type="EMBL" id="HHH14329.1"/>
    </source>
</evidence>
<dbReference type="EMBL" id="DRNS01000095">
    <property type="protein sequence ID" value="HHH14329.1"/>
    <property type="molecule type" value="Genomic_DNA"/>
</dbReference>
<keyword evidence="1 5" id="KW-0678">Repressor</keyword>
<dbReference type="GO" id="GO:0003677">
    <property type="term" value="F:DNA binding"/>
    <property type="evidence" value="ECO:0007669"/>
    <property type="project" value="InterPro"/>
</dbReference>
<dbReference type="PANTHER" id="PTHR34824:SF1">
    <property type="entry name" value="HEAT-INDUCIBLE TRANSCRIPTION REPRESSOR HRCA"/>
    <property type="match status" value="1"/>
</dbReference>
<comment type="caution">
    <text evidence="7">The sequence shown here is derived from an EMBL/GenBank/DDBJ whole genome shotgun (WGS) entry which is preliminary data.</text>
</comment>
<dbReference type="SUPFAM" id="SSF46785">
    <property type="entry name" value="Winged helix' DNA-binding domain"/>
    <property type="match status" value="1"/>
</dbReference>
<comment type="similarity">
    <text evidence="5">Belongs to the HrcA family.</text>
</comment>
<name>A0A7V5MHQ0_UNCKA</name>
<dbReference type="InterPro" id="IPR002571">
    <property type="entry name" value="HrcA"/>
</dbReference>
<evidence type="ECO:0000256" key="1">
    <source>
        <dbReference type="ARBA" id="ARBA00022491"/>
    </source>
</evidence>
<keyword evidence="2 5" id="KW-0805">Transcription regulation</keyword>
<comment type="function">
    <text evidence="5">Negative regulator of class I heat shock genes (grpE-dnaK-dnaJ and groELS operons). Prevents heat-shock induction of these operons.</text>
</comment>
<dbReference type="Proteomes" id="UP000886106">
    <property type="component" value="Unassembled WGS sequence"/>
</dbReference>
<evidence type="ECO:0000256" key="3">
    <source>
        <dbReference type="ARBA" id="ARBA00023016"/>
    </source>
</evidence>
<dbReference type="GO" id="GO:0045892">
    <property type="term" value="P:negative regulation of DNA-templated transcription"/>
    <property type="evidence" value="ECO:0007669"/>
    <property type="project" value="UniProtKB-UniRule"/>
</dbReference>
<evidence type="ECO:0000256" key="2">
    <source>
        <dbReference type="ARBA" id="ARBA00023015"/>
    </source>
</evidence>
<accession>A0A7V5MHQ0</accession>
<dbReference type="HAMAP" id="MF_00081">
    <property type="entry name" value="HrcA"/>
    <property type="match status" value="1"/>
</dbReference>
<dbReference type="Pfam" id="PF01628">
    <property type="entry name" value="HrcA"/>
    <property type="match status" value="1"/>
</dbReference>
<dbReference type="InterPro" id="IPR036388">
    <property type="entry name" value="WH-like_DNA-bd_sf"/>
</dbReference>
<dbReference type="PANTHER" id="PTHR34824">
    <property type="entry name" value="HEAT-INDUCIBLE TRANSCRIPTION REPRESSOR HRCA"/>
    <property type="match status" value="1"/>
</dbReference>